<gene>
    <name evidence="2" type="ORF">BLA3211_06077</name>
</gene>
<dbReference type="AlphaFoldDB" id="A0A6J5JG10"/>
<keyword evidence="1" id="KW-1133">Transmembrane helix</keyword>
<evidence type="ECO:0000256" key="1">
    <source>
        <dbReference type="SAM" id="Phobius"/>
    </source>
</evidence>
<sequence>MKNKNAELQCERQEQEFDFWNKSVKEEKHHEPEGMPVWVRFMIVIATIALLILAHRLGFVLHHAGSFHA</sequence>
<dbReference type="RefSeq" id="WP_150981140.1">
    <property type="nucleotide sequence ID" value="NZ_CABWIL020000025.1"/>
</dbReference>
<dbReference type="EMBL" id="CABWIL020000025">
    <property type="protein sequence ID" value="CAB3970703.1"/>
    <property type="molecule type" value="Genomic_DNA"/>
</dbReference>
<organism evidence="2 3">
    <name type="scientific">Burkholderia aenigmatica</name>
    <dbReference type="NCBI Taxonomy" id="2015348"/>
    <lineage>
        <taxon>Bacteria</taxon>
        <taxon>Pseudomonadati</taxon>
        <taxon>Pseudomonadota</taxon>
        <taxon>Betaproteobacteria</taxon>
        <taxon>Burkholderiales</taxon>
        <taxon>Burkholderiaceae</taxon>
        <taxon>Burkholderia</taxon>
        <taxon>Burkholderia cepacia complex</taxon>
    </lineage>
</organism>
<dbReference type="GeneID" id="61530184"/>
<name>A0A6J5JG10_9BURK</name>
<protein>
    <submittedName>
        <fullName evidence="2">Uncharacterized protein</fullName>
    </submittedName>
</protein>
<evidence type="ECO:0000313" key="3">
    <source>
        <dbReference type="Proteomes" id="UP000494301"/>
    </source>
</evidence>
<accession>A0A6J5JG10</accession>
<evidence type="ECO:0000313" key="2">
    <source>
        <dbReference type="EMBL" id="CAB3970703.1"/>
    </source>
</evidence>
<proteinExistence type="predicted"/>
<keyword evidence="1" id="KW-0472">Membrane</keyword>
<keyword evidence="1" id="KW-0812">Transmembrane</keyword>
<reference evidence="2 3" key="1">
    <citation type="submission" date="2020-04" db="EMBL/GenBank/DDBJ databases">
        <authorList>
            <person name="Depoorter E."/>
        </authorList>
    </citation>
    <scope>NUCLEOTIDE SEQUENCE [LARGE SCALE GENOMIC DNA]</scope>
    <source>
        <strain evidence="2 3">BCC0217</strain>
    </source>
</reference>
<feature type="transmembrane region" description="Helical" evidence="1">
    <location>
        <begin position="37"/>
        <end position="54"/>
    </location>
</feature>
<dbReference type="Proteomes" id="UP000494301">
    <property type="component" value="Unassembled WGS sequence"/>
</dbReference>